<keyword evidence="3" id="KW-1185">Reference proteome</keyword>
<organism evidence="2 3">
    <name type="scientific">Pleurodeles waltl</name>
    <name type="common">Iberian ribbed newt</name>
    <dbReference type="NCBI Taxonomy" id="8319"/>
    <lineage>
        <taxon>Eukaryota</taxon>
        <taxon>Metazoa</taxon>
        <taxon>Chordata</taxon>
        <taxon>Craniata</taxon>
        <taxon>Vertebrata</taxon>
        <taxon>Euteleostomi</taxon>
        <taxon>Amphibia</taxon>
        <taxon>Batrachia</taxon>
        <taxon>Caudata</taxon>
        <taxon>Salamandroidea</taxon>
        <taxon>Salamandridae</taxon>
        <taxon>Pleurodelinae</taxon>
        <taxon>Pleurodeles</taxon>
    </lineage>
</organism>
<accession>A0AAV7T9F0</accession>
<evidence type="ECO:0000313" key="3">
    <source>
        <dbReference type="Proteomes" id="UP001066276"/>
    </source>
</evidence>
<dbReference type="EMBL" id="JANPWB010000007">
    <property type="protein sequence ID" value="KAJ1173060.1"/>
    <property type="molecule type" value="Genomic_DNA"/>
</dbReference>
<dbReference type="AlphaFoldDB" id="A0AAV7T9F0"/>
<comment type="caution">
    <text evidence="2">The sequence shown here is derived from an EMBL/GenBank/DDBJ whole genome shotgun (WGS) entry which is preliminary data.</text>
</comment>
<sequence length="120" mass="13008">MLKGSPRLLRESPGRAPQSPAAAWAARSNKRIKAISPPVFASTQRSYREAGNTTRGLCASEHSRACPVAKQRNAQAVFPWEGNAAEEPEGLEPRASKEEGQGALRDSANRNNKGNKKNKK</sequence>
<reference evidence="2" key="1">
    <citation type="journal article" date="2022" name="bioRxiv">
        <title>Sequencing and chromosome-scale assembly of the giantPleurodeles waltlgenome.</title>
        <authorList>
            <person name="Brown T."/>
            <person name="Elewa A."/>
            <person name="Iarovenko S."/>
            <person name="Subramanian E."/>
            <person name="Araus A.J."/>
            <person name="Petzold A."/>
            <person name="Susuki M."/>
            <person name="Suzuki K.-i.T."/>
            <person name="Hayashi T."/>
            <person name="Toyoda A."/>
            <person name="Oliveira C."/>
            <person name="Osipova E."/>
            <person name="Leigh N.D."/>
            <person name="Simon A."/>
            <person name="Yun M.H."/>
        </authorList>
    </citation>
    <scope>NUCLEOTIDE SEQUENCE</scope>
    <source>
        <strain evidence="2">20211129_DDA</strain>
        <tissue evidence="2">Liver</tissue>
    </source>
</reference>
<evidence type="ECO:0000313" key="2">
    <source>
        <dbReference type="EMBL" id="KAJ1173060.1"/>
    </source>
</evidence>
<name>A0AAV7T9F0_PLEWA</name>
<feature type="compositionally biased region" description="Basic and acidic residues" evidence="1">
    <location>
        <begin position="91"/>
        <end position="100"/>
    </location>
</feature>
<gene>
    <name evidence="2" type="ORF">NDU88_004902</name>
</gene>
<proteinExistence type="predicted"/>
<dbReference type="Proteomes" id="UP001066276">
    <property type="component" value="Chromosome 4_1"/>
</dbReference>
<feature type="compositionally biased region" description="Low complexity" evidence="1">
    <location>
        <begin position="15"/>
        <end position="25"/>
    </location>
</feature>
<feature type="region of interest" description="Disordered" evidence="1">
    <location>
        <begin position="78"/>
        <end position="120"/>
    </location>
</feature>
<protein>
    <submittedName>
        <fullName evidence="2">Uncharacterized protein</fullName>
    </submittedName>
</protein>
<evidence type="ECO:0000256" key="1">
    <source>
        <dbReference type="SAM" id="MobiDB-lite"/>
    </source>
</evidence>
<feature type="region of interest" description="Disordered" evidence="1">
    <location>
        <begin position="1"/>
        <end position="25"/>
    </location>
</feature>